<reference evidence="14" key="3">
    <citation type="submission" date="2012-09" db="EMBL/GenBank/DDBJ databases">
        <authorList>
            <consortium name="VectorBase"/>
        </authorList>
    </citation>
    <scope>NUCLEOTIDE SEQUENCE</scope>
    <source>
        <strain evidence="14">Liverpool</strain>
    </source>
</reference>
<keyword evidence="7" id="KW-0915">Sodium</keyword>
<proteinExistence type="inferred from homology"/>
<dbReference type="Gene3D" id="1.10.287.770">
    <property type="entry name" value="YojJ-like"/>
    <property type="match status" value="1"/>
</dbReference>
<comment type="subcellular location">
    <subcellularLocation>
        <location evidence="1">Membrane</location>
        <topology evidence="1">Multi-pass membrane protein</topology>
    </subcellularLocation>
</comment>
<reference evidence="14" key="1">
    <citation type="submission" date="2005-10" db="EMBL/GenBank/DDBJ databases">
        <authorList>
            <person name="Loftus B.J."/>
            <person name="Nene V.M."/>
            <person name="Hannick L.I."/>
            <person name="Bidwell S."/>
            <person name="Haas B."/>
            <person name="Amedeo P."/>
            <person name="Orvis J."/>
            <person name="Wortman J.R."/>
            <person name="White O.R."/>
            <person name="Salzberg S."/>
            <person name="Shumway M."/>
            <person name="Koo H."/>
            <person name="Zhao Y."/>
            <person name="Holmes M."/>
            <person name="Miller J."/>
            <person name="Schatz M."/>
            <person name="Pop M."/>
            <person name="Pai G."/>
            <person name="Utterback T."/>
            <person name="Rogers Y.-H."/>
            <person name="Kravitz S."/>
            <person name="Fraser C.M."/>
        </authorList>
    </citation>
    <scope>NUCLEOTIDE SEQUENCE</scope>
    <source>
        <strain evidence="14">Liverpool</strain>
    </source>
</reference>
<evidence type="ECO:0000256" key="8">
    <source>
        <dbReference type="ARBA" id="ARBA00023065"/>
    </source>
</evidence>
<evidence type="ECO:0000256" key="7">
    <source>
        <dbReference type="ARBA" id="ARBA00023053"/>
    </source>
</evidence>
<feature type="transmembrane region" description="Helical" evidence="13">
    <location>
        <begin position="485"/>
        <end position="512"/>
    </location>
</feature>
<keyword evidence="5 12" id="KW-0812">Transmembrane</keyword>
<dbReference type="eggNOG" id="KOG4294">
    <property type="taxonomic scope" value="Eukaryota"/>
</dbReference>
<reference evidence="14" key="2">
    <citation type="journal article" date="2007" name="Science">
        <title>Genome sequence of Aedes aegypti, a major arbovirus vector.</title>
        <authorList>
            <person name="Nene V."/>
            <person name="Wortman J.R."/>
            <person name="Lawson D."/>
            <person name="Haas B."/>
            <person name="Kodira C."/>
            <person name="Tu Z.J."/>
            <person name="Loftus B."/>
            <person name="Xi Z."/>
            <person name="Megy K."/>
            <person name="Grabherr M."/>
            <person name="Ren Q."/>
            <person name="Zdobnov E.M."/>
            <person name="Lobo N.F."/>
            <person name="Campbell K.S."/>
            <person name="Brown S.E."/>
            <person name="Bonaldo M.F."/>
            <person name="Zhu J."/>
            <person name="Sinkins S.P."/>
            <person name="Hogenkamp D.G."/>
            <person name="Amedeo P."/>
            <person name="Arensburger P."/>
            <person name="Atkinson P.W."/>
            <person name="Bidwell S."/>
            <person name="Biedler J."/>
            <person name="Birney E."/>
            <person name="Bruggner R.V."/>
            <person name="Costas J."/>
            <person name="Coy M.R."/>
            <person name="Crabtree J."/>
            <person name="Crawford M."/>
            <person name="Debruyn B."/>
            <person name="Decaprio D."/>
            <person name="Eiglmeier K."/>
            <person name="Eisenstadt E."/>
            <person name="El-Dorry H."/>
            <person name="Gelbart W.M."/>
            <person name="Gomes S.L."/>
            <person name="Hammond M."/>
            <person name="Hannick L.I."/>
            <person name="Hogan J.R."/>
            <person name="Holmes M.H."/>
            <person name="Jaffe D."/>
            <person name="Johnston J.S."/>
            <person name="Kennedy R.C."/>
            <person name="Koo H."/>
            <person name="Kravitz S."/>
            <person name="Kriventseva E.V."/>
            <person name="Kulp D."/>
            <person name="Labutti K."/>
            <person name="Lee E."/>
            <person name="Li S."/>
            <person name="Lovin D.D."/>
            <person name="Mao C."/>
            <person name="Mauceli E."/>
            <person name="Menck C.F."/>
            <person name="Miller J.R."/>
            <person name="Montgomery P."/>
            <person name="Mori A."/>
            <person name="Nascimento A.L."/>
            <person name="Naveira H.F."/>
            <person name="Nusbaum C."/>
            <person name="O'leary S."/>
            <person name="Orvis J."/>
            <person name="Pertea M."/>
            <person name="Quesneville H."/>
            <person name="Reidenbach K.R."/>
            <person name="Rogers Y.H."/>
            <person name="Roth C.W."/>
            <person name="Schneider J.R."/>
            <person name="Schatz M."/>
            <person name="Shumway M."/>
            <person name="Stanke M."/>
            <person name="Stinson E.O."/>
            <person name="Tubio J.M."/>
            <person name="Vanzee J.P."/>
            <person name="Verjovski-Almeida S."/>
            <person name="Werner D."/>
            <person name="White O."/>
            <person name="Wyder S."/>
            <person name="Zeng Q."/>
            <person name="Zhao Q."/>
            <person name="Zhao Y."/>
            <person name="Hill C.A."/>
            <person name="Raikhel A.S."/>
            <person name="Soares M.B."/>
            <person name="Knudson D.L."/>
            <person name="Lee N.H."/>
            <person name="Galagan J."/>
            <person name="Salzberg S.L."/>
            <person name="Paulsen I.T."/>
            <person name="Dimopoulos G."/>
            <person name="Collins F.H."/>
            <person name="Birren B."/>
            <person name="Fraser-Liggett C.M."/>
            <person name="Severson D.W."/>
        </authorList>
    </citation>
    <scope>NUCLEOTIDE SEQUENCE [LARGE SCALE GENOMIC DNA]</scope>
    <source>
        <strain evidence="14">Liverpool</strain>
    </source>
</reference>
<gene>
    <name evidence="14" type="ORF">AaeL_AAEL011005</name>
</gene>
<keyword evidence="8 12" id="KW-0406">Ion transport</keyword>
<evidence type="ECO:0000256" key="1">
    <source>
        <dbReference type="ARBA" id="ARBA00004141"/>
    </source>
</evidence>
<evidence type="ECO:0000256" key="10">
    <source>
        <dbReference type="ARBA" id="ARBA00023201"/>
    </source>
</evidence>
<evidence type="ECO:0000256" key="2">
    <source>
        <dbReference type="ARBA" id="ARBA00007193"/>
    </source>
</evidence>
<feature type="transmembrane region" description="Helical" evidence="13">
    <location>
        <begin position="35"/>
        <end position="57"/>
    </location>
</feature>
<dbReference type="PhylomeDB" id="Q16RC1"/>
<comment type="similarity">
    <text evidence="2 12">Belongs to the amiloride-sensitive sodium channel (TC 1.A.6) family.</text>
</comment>
<dbReference type="PRINTS" id="PR01078">
    <property type="entry name" value="AMINACHANNEL"/>
</dbReference>
<dbReference type="Gene3D" id="2.60.470.10">
    <property type="entry name" value="Acid-sensing ion channels like domains"/>
    <property type="match status" value="1"/>
</dbReference>
<dbReference type="Pfam" id="PF00858">
    <property type="entry name" value="ASC"/>
    <property type="match status" value="1"/>
</dbReference>
<dbReference type="Proteomes" id="UP000682892">
    <property type="component" value="Unassembled WGS sequence"/>
</dbReference>
<protein>
    <submittedName>
        <fullName evidence="14">AAEL011005-PA</fullName>
    </submittedName>
</protein>
<evidence type="ECO:0000313" key="14">
    <source>
        <dbReference type="EMBL" id="EAT36963.1"/>
    </source>
</evidence>
<evidence type="ECO:0000256" key="5">
    <source>
        <dbReference type="ARBA" id="ARBA00022692"/>
    </source>
</evidence>
<keyword evidence="4 12" id="KW-0894">Sodium channel</keyword>
<dbReference type="InterPro" id="IPR001873">
    <property type="entry name" value="ENaC"/>
</dbReference>
<evidence type="ECO:0000256" key="13">
    <source>
        <dbReference type="SAM" id="Phobius"/>
    </source>
</evidence>
<evidence type="ECO:0000256" key="4">
    <source>
        <dbReference type="ARBA" id="ARBA00022461"/>
    </source>
</evidence>
<keyword evidence="6 13" id="KW-1133">Transmembrane helix</keyword>
<dbReference type="PANTHER" id="PTHR11690">
    <property type="entry name" value="AMILORIDE-SENSITIVE SODIUM CHANNEL-RELATED"/>
    <property type="match status" value="1"/>
</dbReference>
<evidence type="ECO:0000313" key="15">
    <source>
        <dbReference type="Proteomes" id="UP000682892"/>
    </source>
</evidence>
<dbReference type="HOGENOM" id="CLU_024950_1_1_1"/>
<evidence type="ECO:0000256" key="6">
    <source>
        <dbReference type="ARBA" id="ARBA00022989"/>
    </source>
</evidence>
<name>Q16RC1_AEDAE</name>
<keyword evidence="11 12" id="KW-0407">Ion channel</keyword>
<organism evidence="14 15">
    <name type="scientific">Aedes aegypti</name>
    <name type="common">Yellowfever mosquito</name>
    <name type="synonym">Culex aegypti</name>
    <dbReference type="NCBI Taxonomy" id="7159"/>
    <lineage>
        <taxon>Eukaryota</taxon>
        <taxon>Metazoa</taxon>
        <taxon>Ecdysozoa</taxon>
        <taxon>Arthropoda</taxon>
        <taxon>Hexapoda</taxon>
        <taxon>Insecta</taxon>
        <taxon>Pterygota</taxon>
        <taxon>Neoptera</taxon>
        <taxon>Endopterygota</taxon>
        <taxon>Diptera</taxon>
        <taxon>Nematocera</taxon>
        <taxon>Culicoidea</taxon>
        <taxon>Culicidae</taxon>
        <taxon>Culicinae</taxon>
        <taxon>Aedini</taxon>
        <taxon>Aedes</taxon>
        <taxon>Stegomyia</taxon>
    </lineage>
</organism>
<evidence type="ECO:0000256" key="9">
    <source>
        <dbReference type="ARBA" id="ARBA00023136"/>
    </source>
</evidence>
<keyword evidence="9 13" id="KW-0472">Membrane</keyword>
<dbReference type="EMBL" id="CH477717">
    <property type="protein sequence ID" value="EAT36963.1"/>
    <property type="molecule type" value="Genomic_DNA"/>
</dbReference>
<dbReference type="AlphaFoldDB" id="Q16RC1"/>
<dbReference type="PaxDb" id="7159-AAEL011005-PA"/>
<keyword evidence="3 12" id="KW-0813">Transport</keyword>
<sequence>MKRLLVKCWTEFCNHSSVNALRYPFDGRLPKLEQCWWRLSFLAFIVAYCFIIGTVYFKWITNPAVITYTRSMYPIWVVPFPAVTICPMTKVRVEDLNLTDVMIRYQRGVKFEGEEYEMSRVRTSSILRSNTCFRYEKIYTLAQVCPFMWLWYKPRELINKSSTAILKNISLSINDLFTSCYWRNMKIPCEQILSPIMTDSGLCYTFNQFPTDQLLRKENLNSESFLSNTIIRIANWNMESGYAKNAGIDSYPFRPIAHGYRSGLSIVMKTRKIDKEYLCEGPNKGFQISVHPPDEYRAMSNRYFRLPLQQALLLTVKPQLTTISPDLKKHDHTRRQCYFNDERYLRFFKIYNSHNCYLECIANLTDTDCHCDRISRPRGLNTTICAGHRKDCPEIIQHKLEMLHQSLEGDEEWIGPCSCLPACATLQYDVEVSRTSFNPQQLAQALSNSSVIYKHSDDHAFIAVGFKSKWLLPLKRRELMDFCDLMAQLGGLFGLMMGASVISLLEILYFSLVRPIFNKLRHSENEQPIRPWVR</sequence>
<evidence type="ECO:0000256" key="11">
    <source>
        <dbReference type="ARBA" id="ARBA00023303"/>
    </source>
</evidence>
<accession>Q16RC1</accession>
<dbReference type="GO" id="GO:0005886">
    <property type="term" value="C:plasma membrane"/>
    <property type="evidence" value="ECO:0007669"/>
    <property type="project" value="TreeGrafter"/>
</dbReference>
<evidence type="ECO:0000256" key="12">
    <source>
        <dbReference type="RuleBase" id="RU000679"/>
    </source>
</evidence>
<keyword evidence="10 12" id="KW-0739">Sodium transport</keyword>
<dbReference type="PANTHER" id="PTHR11690:SF288">
    <property type="entry name" value="AMILORIDE-SENSITIVE NA+ CHANNEL-RELATED"/>
    <property type="match status" value="1"/>
</dbReference>
<dbReference type="OMA" id="IYNSHNC"/>
<dbReference type="GO" id="GO:0015280">
    <property type="term" value="F:ligand-gated sodium channel activity"/>
    <property type="evidence" value="ECO:0007669"/>
    <property type="project" value="TreeGrafter"/>
</dbReference>
<evidence type="ECO:0000256" key="3">
    <source>
        <dbReference type="ARBA" id="ARBA00022448"/>
    </source>
</evidence>
<dbReference type="VEuPathDB" id="VectorBase:AAEL011005"/>